<comment type="subcellular location">
    <subcellularLocation>
        <location evidence="1 8">Cell membrane</location>
        <topology evidence="1 8">Multi-pass membrane protein</topology>
    </subcellularLocation>
</comment>
<keyword evidence="11" id="KW-1185">Reference proteome</keyword>
<keyword evidence="6 8" id="KW-1133">Transmembrane helix</keyword>
<feature type="transmembrane region" description="Helical" evidence="8">
    <location>
        <begin position="232"/>
        <end position="250"/>
    </location>
</feature>
<evidence type="ECO:0000256" key="8">
    <source>
        <dbReference type="RuleBase" id="RU363041"/>
    </source>
</evidence>
<keyword evidence="3" id="KW-0813">Transport</keyword>
<dbReference type="EMBL" id="JBHSAY010000010">
    <property type="protein sequence ID" value="MFC4133202.1"/>
    <property type="molecule type" value="Genomic_DNA"/>
</dbReference>
<evidence type="ECO:0000256" key="3">
    <source>
        <dbReference type="ARBA" id="ARBA00022448"/>
    </source>
</evidence>
<feature type="transmembrane region" description="Helical" evidence="8">
    <location>
        <begin position="45"/>
        <end position="62"/>
    </location>
</feature>
<dbReference type="Proteomes" id="UP001595816">
    <property type="component" value="Unassembled WGS sequence"/>
</dbReference>
<feature type="transmembrane region" description="Helical" evidence="8">
    <location>
        <begin position="138"/>
        <end position="170"/>
    </location>
</feature>
<dbReference type="RefSeq" id="WP_253760991.1">
    <property type="nucleotide sequence ID" value="NZ_JAMZDZ010000001.1"/>
</dbReference>
<name>A0ABV8LQA4_9ACTN</name>
<feature type="transmembrane region" description="Helical" evidence="8">
    <location>
        <begin position="74"/>
        <end position="93"/>
    </location>
</feature>
<evidence type="ECO:0000256" key="5">
    <source>
        <dbReference type="ARBA" id="ARBA00022692"/>
    </source>
</evidence>
<evidence type="ECO:0000256" key="2">
    <source>
        <dbReference type="ARBA" id="ARBA00009142"/>
    </source>
</evidence>
<keyword evidence="5 8" id="KW-0812">Transmembrane</keyword>
<comment type="similarity">
    <text evidence="2 8">Belongs to the 4-toluene sulfonate uptake permease (TSUP) (TC 2.A.102) family.</text>
</comment>
<dbReference type="PANTHER" id="PTHR30269:SF0">
    <property type="entry name" value="MEMBRANE TRANSPORTER PROTEIN YFCA-RELATED"/>
    <property type="match status" value="1"/>
</dbReference>
<evidence type="ECO:0000256" key="7">
    <source>
        <dbReference type="ARBA" id="ARBA00023136"/>
    </source>
</evidence>
<dbReference type="InterPro" id="IPR002781">
    <property type="entry name" value="TM_pro_TauE-like"/>
</dbReference>
<keyword evidence="9" id="KW-0732">Signal</keyword>
<feature type="signal peptide" evidence="9">
    <location>
        <begin position="1"/>
        <end position="21"/>
    </location>
</feature>
<protein>
    <recommendedName>
        <fullName evidence="8">Probable membrane transporter protein</fullName>
    </recommendedName>
</protein>
<sequence length="253" mass="25845">MQAHQVVVLLAAGFGAGAVNAAAGGGSLISFPALIATGLPPKIANVTNSVAVCPGYLASVAGSWRDVGGERRTLVRLLPTIALGTATGCALLLVTSAEAFERVVPFLVLAAAAVLAFQDRLKALVGHPHQMSTRKRAFALHGLVGLGCVYGGYFGAALGVMLVAVLGLLVSGSLRQITAMKNVVSAAEGLVTIAYFAVFADVEWTAVALLAPATIAGGYAGARIARRIPQRILRAGIVAYAVLIAVVLFVRAF</sequence>
<keyword evidence="7 8" id="KW-0472">Membrane</keyword>
<dbReference type="PANTHER" id="PTHR30269">
    <property type="entry name" value="TRANSMEMBRANE PROTEIN YFCA"/>
    <property type="match status" value="1"/>
</dbReference>
<evidence type="ECO:0000256" key="4">
    <source>
        <dbReference type="ARBA" id="ARBA00022475"/>
    </source>
</evidence>
<keyword evidence="4 8" id="KW-1003">Cell membrane</keyword>
<dbReference type="Pfam" id="PF01925">
    <property type="entry name" value="TauE"/>
    <property type="match status" value="1"/>
</dbReference>
<evidence type="ECO:0000256" key="1">
    <source>
        <dbReference type="ARBA" id="ARBA00004651"/>
    </source>
</evidence>
<feature type="transmembrane region" description="Helical" evidence="8">
    <location>
        <begin position="99"/>
        <end position="117"/>
    </location>
</feature>
<feature type="transmembrane region" description="Helical" evidence="8">
    <location>
        <begin position="190"/>
        <end position="211"/>
    </location>
</feature>
<evidence type="ECO:0000313" key="10">
    <source>
        <dbReference type="EMBL" id="MFC4133202.1"/>
    </source>
</evidence>
<evidence type="ECO:0000313" key="11">
    <source>
        <dbReference type="Proteomes" id="UP001595816"/>
    </source>
</evidence>
<proteinExistence type="inferred from homology"/>
<comment type="caution">
    <text evidence="10">The sequence shown here is derived from an EMBL/GenBank/DDBJ whole genome shotgun (WGS) entry which is preliminary data.</text>
</comment>
<feature type="chain" id="PRO_5045377256" description="Probable membrane transporter protein" evidence="9">
    <location>
        <begin position="22"/>
        <end position="253"/>
    </location>
</feature>
<gene>
    <name evidence="10" type="ORF">ACFOZ4_21550</name>
</gene>
<evidence type="ECO:0000256" key="6">
    <source>
        <dbReference type="ARBA" id="ARBA00022989"/>
    </source>
</evidence>
<organism evidence="10 11">
    <name type="scientific">Hamadaea flava</name>
    <dbReference type="NCBI Taxonomy" id="1742688"/>
    <lineage>
        <taxon>Bacteria</taxon>
        <taxon>Bacillati</taxon>
        <taxon>Actinomycetota</taxon>
        <taxon>Actinomycetes</taxon>
        <taxon>Micromonosporales</taxon>
        <taxon>Micromonosporaceae</taxon>
        <taxon>Hamadaea</taxon>
    </lineage>
</organism>
<evidence type="ECO:0000256" key="9">
    <source>
        <dbReference type="SAM" id="SignalP"/>
    </source>
</evidence>
<dbReference type="InterPro" id="IPR052017">
    <property type="entry name" value="TSUP"/>
</dbReference>
<reference evidence="11" key="1">
    <citation type="journal article" date="2019" name="Int. J. Syst. Evol. Microbiol.">
        <title>The Global Catalogue of Microorganisms (GCM) 10K type strain sequencing project: providing services to taxonomists for standard genome sequencing and annotation.</title>
        <authorList>
            <consortium name="The Broad Institute Genomics Platform"/>
            <consortium name="The Broad Institute Genome Sequencing Center for Infectious Disease"/>
            <person name="Wu L."/>
            <person name="Ma J."/>
        </authorList>
    </citation>
    <scope>NUCLEOTIDE SEQUENCE [LARGE SCALE GENOMIC DNA]</scope>
    <source>
        <strain evidence="11">CGMCC 4.7289</strain>
    </source>
</reference>
<accession>A0ABV8LQA4</accession>